<gene>
    <name evidence="1" type="ORF">CDAR_306891</name>
</gene>
<protein>
    <submittedName>
        <fullName evidence="1">Uncharacterized protein</fullName>
    </submittedName>
</protein>
<proteinExistence type="predicted"/>
<comment type="caution">
    <text evidence="1">The sequence shown here is derived from an EMBL/GenBank/DDBJ whole genome shotgun (WGS) entry which is preliminary data.</text>
</comment>
<organism evidence="1 2">
    <name type="scientific">Caerostris darwini</name>
    <dbReference type="NCBI Taxonomy" id="1538125"/>
    <lineage>
        <taxon>Eukaryota</taxon>
        <taxon>Metazoa</taxon>
        <taxon>Ecdysozoa</taxon>
        <taxon>Arthropoda</taxon>
        <taxon>Chelicerata</taxon>
        <taxon>Arachnida</taxon>
        <taxon>Araneae</taxon>
        <taxon>Araneomorphae</taxon>
        <taxon>Entelegynae</taxon>
        <taxon>Araneoidea</taxon>
        <taxon>Araneidae</taxon>
        <taxon>Caerostris</taxon>
    </lineage>
</organism>
<reference evidence="1 2" key="1">
    <citation type="submission" date="2021-06" db="EMBL/GenBank/DDBJ databases">
        <title>Caerostris darwini draft genome.</title>
        <authorList>
            <person name="Kono N."/>
            <person name="Arakawa K."/>
        </authorList>
    </citation>
    <scope>NUCLEOTIDE SEQUENCE [LARGE SCALE GENOMIC DNA]</scope>
</reference>
<dbReference type="AlphaFoldDB" id="A0AAV4QYA9"/>
<dbReference type="EMBL" id="BPLQ01005104">
    <property type="protein sequence ID" value="GIY12693.1"/>
    <property type="molecule type" value="Genomic_DNA"/>
</dbReference>
<dbReference type="Proteomes" id="UP001054837">
    <property type="component" value="Unassembled WGS sequence"/>
</dbReference>
<name>A0AAV4QYA9_9ARAC</name>
<evidence type="ECO:0000313" key="1">
    <source>
        <dbReference type="EMBL" id="GIY12693.1"/>
    </source>
</evidence>
<evidence type="ECO:0000313" key="2">
    <source>
        <dbReference type="Proteomes" id="UP001054837"/>
    </source>
</evidence>
<sequence>MSKRVHRDYCGVWADSTVGLACHPPWNAQPLNPRAVPNTLARPHRPLRNFSSKRTQQVPVAHSLQVWRTPNDTRAALVAPDGAPRLSLSQKTHVSFSKSCFGEFGAQVISWRRQDFFRPFMRPQGFLV</sequence>
<accession>A0AAV4QYA9</accession>
<keyword evidence="2" id="KW-1185">Reference proteome</keyword>